<comment type="caution">
    <text evidence="1">The sequence shown here is derived from an EMBL/GenBank/DDBJ whole genome shotgun (WGS) entry which is preliminary data.</text>
</comment>
<evidence type="ECO:0000313" key="1">
    <source>
        <dbReference type="EMBL" id="CAG8959516.1"/>
    </source>
</evidence>
<gene>
    <name evidence="1" type="ORF">HYFRA_00001415</name>
</gene>
<dbReference type="EMBL" id="CAJVRL010000092">
    <property type="protein sequence ID" value="CAG8959516.1"/>
    <property type="molecule type" value="Genomic_DNA"/>
</dbReference>
<evidence type="ECO:0000313" key="2">
    <source>
        <dbReference type="Proteomes" id="UP000696280"/>
    </source>
</evidence>
<organism evidence="1 2">
    <name type="scientific">Hymenoscyphus fraxineus</name>
    <dbReference type="NCBI Taxonomy" id="746836"/>
    <lineage>
        <taxon>Eukaryota</taxon>
        <taxon>Fungi</taxon>
        <taxon>Dikarya</taxon>
        <taxon>Ascomycota</taxon>
        <taxon>Pezizomycotina</taxon>
        <taxon>Leotiomycetes</taxon>
        <taxon>Helotiales</taxon>
        <taxon>Helotiaceae</taxon>
        <taxon>Hymenoscyphus</taxon>
    </lineage>
</organism>
<keyword evidence="2" id="KW-1185">Reference proteome</keyword>
<proteinExistence type="predicted"/>
<protein>
    <submittedName>
        <fullName evidence="1">Uncharacterized protein</fullName>
    </submittedName>
</protein>
<accession>A0A9N9L3X0</accession>
<sequence>MLQLLFETGGVVSTVRQIRWINSVQRHGHTVLLAPPLLHRRHWAGVRRGLRLGVKGVGVDEEEPVSEEPVEMEQVNEELVKGGGCAHVRGILSLHPAKEVR</sequence>
<reference evidence="1" key="1">
    <citation type="submission" date="2021-07" db="EMBL/GenBank/DDBJ databases">
        <authorList>
            <person name="Durling M."/>
        </authorList>
    </citation>
    <scope>NUCLEOTIDE SEQUENCE</scope>
</reference>
<name>A0A9N9L3X0_9HELO</name>
<dbReference type="AlphaFoldDB" id="A0A9N9L3X0"/>
<dbReference type="Proteomes" id="UP000696280">
    <property type="component" value="Unassembled WGS sequence"/>
</dbReference>